<evidence type="ECO:0000256" key="14">
    <source>
        <dbReference type="PROSITE-ProRule" id="PRU01360"/>
    </source>
</evidence>
<dbReference type="InterPro" id="IPR012910">
    <property type="entry name" value="Plug_dom"/>
</dbReference>
<proteinExistence type="inferred from homology"/>
<evidence type="ECO:0000256" key="4">
    <source>
        <dbReference type="ARBA" id="ARBA00022452"/>
    </source>
</evidence>
<dbReference type="SUPFAM" id="SSF56935">
    <property type="entry name" value="Porins"/>
    <property type="match status" value="1"/>
</dbReference>
<name>A0A1B1A8Z1_9RHOB</name>
<dbReference type="GO" id="GO:0015891">
    <property type="term" value="P:siderophore transport"/>
    <property type="evidence" value="ECO:0007669"/>
    <property type="project" value="InterPro"/>
</dbReference>
<dbReference type="Pfam" id="PF00593">
    <property type="entry name" value="TonB_dep_Rec_b-barrel"/>
    <property type="match status" value="1"/>
</dbReference>
<keyword evidence="13 14" id="KW-0998">Cell outer membrane</keyword>
<dbReference type="InterPro" id="IPR036942">
    <property type="entry name" value="Beta-barrel_TonB_sf"/>
</dbReference>
<dbReference type="Gene3D" id="2.40.170.20">
    <property type="entry name" value="TonB-dependent receptor, beta-barrel domain"/>
    <property type="match status" value="1"/>
</dbReference>
<keyword evidence="7 16" id="KW-0732">Signal</keyword>
<dbReference type="EMBL" id="CP015231">
    <property type="protein sequence ID" value="ANP43011.1"/>
    <property type="molecule type" value="Genomic_DNA"/>
</dbReference>
<evidence type="ECO:0000256" key="3">
    <source>
        <dbReference type="ARBA" id="ARBA00022448"/>
    </source>
</evidence>
<evidence type="ECO:0000256" key="12">
    <source>
        <dbReference type="ARBA" id="ARBA00023170"/>
    </source>
</evidence>
<evidence type="ECO:0000313" key="20">
    <source>
        <dbReference type="Proteomes" id="UP000013243"/>
    </source>
</evidence>
<gene>
    <name evidence="19" type="ORF">K529_019850</name>
</gene>
<keyword evidence="10 15" id="KW-0798">TonB box</keyword>
<keyword evidence="4 14" id="KW-1134">Transmembrane beta strand</keyword>
<dbReference type="AlphaFoldDB" id="A0A1B1A8Z1"/>
<evidence type="ECO:0000256" key="2">
    <source>
        <dbReference type="ARBA" id="ARBA00009810"/>
    </source>
</evidence>
<dbReference type="Proteomes" id="UP000013243">
    <property type="component" value="Plasmid unnamed1"/>
</dbReference>
<geneLocation type="plasmid" evidence="19 20">
    <name>unnamed1</name>
</geneLocation>
<evidence type="ECO:0000256" key="7">
    <source>
        <dbReference type="ARBA" id="ARBA00022729"/>
    </source>
</evidence>
<dbReference type="PANTHER" id="PTHR32552:SF68">
    <property type="entry name" value="FERRICHROME OUTER MEMBRANE TRANSPORTER_PHAGE RECEPTOR"/>
    <property type="match status" value="1"/>
</dbReference>
<dbReference type="InterPro" id="IPR000531">
    <property type="entry name" value="Beta-barrel_TonB"/>
</dbReference>
<keyword evidence="12" id="KW-0675">Receptor</keyword>
<dbReference type="PANTHER" id="PTHR32552">
    <property type="entry name" value="FERRICHROME IRON RECEPTOR-RELATED"/>
    <property type="match status" value="1"/>
</dbReference>
<evidence type="ECO:0000256" key="15">
    <source>
        <dbReference type="RuleBase" id="RU003357"/>
    </source>
</evidence>
<keyword evidence="3 14" id="KW-0813">Transport</keyword>
<dbReference type="InterPro" id="IPR010105">
    <property type="entry name" value="TonB_sidphr_rcpt"/>
</dbReference>
<evidence type="ECO:0000256" key="9">
    <source>
        <dbReference type="ARBA" id="ARBA00023065"/>
    </source>
</evidence>
<dbReference type="InterPro" id="IPR037066">
    <property type="entry name" value="Plug_dom_sf"/>
</dbReference>
<evidence type="ECO:0000313" key="19">
    <source>
        <dbReference type="EMBL" id="ANP43011.1"/>
    </source>
</evidence>
<keyword evidence="19" id="KW-0614">Plasmid</keyword>
<keyword evidence="6 14" id="KW-0812">Transmembrane</keyword>
<dbReference type="CDD" id="cd01347">
    <property type="entry name" value="ligand_gated_channel"/>
    <property type="match status" value="1"/>
</dbReference>
<keyword evidence="11 14" id="KW-0472">Membrane</keyword>
<evidence type="ECO:0000256" key="1">
    <source>
        <dbReference type="ARBA" id="ARBA00004571"/>
    </source>
</evidence>
<sequence>MTKHMRNTSRLRMRAMMAGCTALIAVPSLAFAQAEQTPVVLDEIKVQAEDDAQTLVANEVTSGSGLATDVLDTAATVSVVTSREIQQRGAQNIEQVLNYTAAVVTDYYGADSRFDYFRIRGFDSYTYRDGLRVGAPFGGLREEPYAFERVEVVKGGNSTTFGISDPGGSVNFVTKTPKQGQHGEAYVSVGSHNKKEVGFDFGDDLNEEGTLAYRLVGLARDADAEWDFSRDDETYLAASIAWRPTAMTSLVFALDNLNRDGVPGGGGHPQGTDYDSGMYFGEPSFNYRGVDRTTASLMFDHEFDNGLQLGVSARYTDSASDYGYIYLDDRASPGGPDIDRALFANDSSGEDLVLNANLQYDATFGTVKSRTLVGVEYSDSTDFSTSWWSPVNPYNEATFTYGAGTYSLDGLAPYRAQRTDQSTKSLYLQEELTFDDRLIANLGLRYDKGKTTQTNMQTGAVSRGEYSETTVRAGLVYKITPDLSVHGSYSESVVPAGLTVEPERGDQYEIGVKYRPAGGRALLSASIYDLTKFNMTVETTPGGKIDTIGEANVRGIDLEAKVDLYRNFSVIAAYSHMDSEIVENGTDENKGNALQFVPDSIGSLWVNYTVPGQGSRGDMIFGLGARYTGAMWFDNANTRQGESFTVMDASFSYDIRENTNLRVNVTNLFDEKHISGGIGANWYSPARTISATLTRTW</sequence>
<dbReference type="PROSITE" id="PS52016">
    <property type="entry name" value="TONB_DEPENDENT_REC_3"/>
    <property type="match status" value="1"/>
</dbReference>
<dbReference type="NCBIfam" id="TIGR01783">
    <property type="entry name" value="TonB-siderophor"/>
    <property type="match status" value="1"/>
</dbReference>
<evidence type="ECO:0000256" key="6">
    <source>
        <dbReference type="ARBA" id="ARBA00022692"/>
    </source>
</evidence>
<keyword evidence="8" id="KW-0408">Iron</keyword>
<keyword evidence="5" id="KW-0410">Iron transport</keyword>
<dbReference type="Pfam" id="PF07715">
    <property type="entry name" value="Plug"/>
    <property type="match status" value="1"/>
</dbReference>
<keyword evidence="9" id="KW-0406">Ion transport</keyword>
<reference evidence="19 20" key="1">
    <citation type="journal article" date="2016" name="ISME J.">
        <title>Global occurrence and heterogeneity of the Roseobacter-clade species Ruegeria mobilis.</title>
        <authorList>
            <person name="Sonnenschein E."/>
            <person name="Gram L."/>
        </authorList>
    </citation>
    <scope>NUCLEOTIDE SEQUENCE [LARGE SCALE GENOMIC DNA]</scope>
    <source>
        <strain evidence="19 20">F1926</strain>
        <plasmid evidence="19 20">unnamed1</plasmid>
    </source>
</reference>
<dbReference type="KEGG" id="rmb:K529_019850"/>
<dbReference type="GO" id="GO:0009279">
    <property type="term" value="C:cell outer membrane"/>
    <property type="evidence" value="ECO:0007669"/>
    <property type="project" value="UniProtKB-SubCell"/>
</dbReference>
<dbReference type="GO" id="GO:0015344">
    <property type="term" value="F:siderophore uptake transmembrane transporter activity"/>
    <property type="evidence" value="ECO:0007669"/>
    <property type="project" value="TreeGrafter"/>
</dbReference>
<evidence type="ECO:0000256" key="10">
    <source>
        <dbReference type="ARBA" id="ARBA00023077"/>
    </source>
</evidence>
<evidence type="ECO:0000256" key="8">
    <source>
        <dbReference type="ARBA" id="ARBA00023004"/>
    </source>
</evidence>
<dbReference type="Gene3D" id="2.170.130.10">
    <property type="entry name" value="TonB-dependent receptor, plug domain"/>
    <property type="match status" value="1"/>
</dbReference>
<feature type="signal peptide" evidence="16">
    <location>
        <begin position="1"/>
        <end position="32"/>
    </location>
</feature>
<comment type="similarity">
    <text evidence="2 14 15">Belongs to the TonB-dependent receptor family.</text>
</comment>
<feature type="domain" description="TonB-dependent receptor plug" evidence="18">
    <location>
        <begin position="70"/>
        <end position="168"/>
    </location>
</feature>
<evidence type="ECO:0000256" key="11">
    <source>
        <dbReference type="ARBA" id="ARBA00023136"/>
    </source>
</evidence>
<dbReference type="GO" id="GO:0038023">
    <property type="term" value="F:signaling receptor activity"/>
    <property type="evidence" value="ECO:0007669"/>
    <property type="project" value="InterPro"/>
</dbReference>
<evidence type="ECO:0000256" key="5">
    <source>
        <dbReference type="ARBA" id="ARBA00022496"/>
    </source>
</evidence>
<evidence type="ECO:0000256" key="16">
    <source>
        <dbReference type="SAM" id="SignalP"/>
    </source>
</evidence>
<protein>
    <submittedName>
        <fullName evidence="19">Ligand-gated channel</fullName>
    </submittedName>
</protein>
<evidence type="ECO:0000256" key="13">
    <source>
        <dbReference type="ARBA" id="ARBA00023237"/>
    </source>
</evidence>
<feature type="chain" id="PRO_5008518525" evidence="16">
    <location>
        <begin position="33"/>
        <end position="697"/>
    </location>
</feature>
<evidence type="ECO:0000259" key="18">
    <source>
        <dbReference type="Pfam" id="PF07715"/>
    </source>
</evidence>
<feature type="domain" description="TonB-dependent receptor-like beta-barrel" evidence="17">
    <location>
        <begin position="252"/>
        <end position="668"/>
    </location>
</feature>
<dbReference type="InterPro" id="IPR039426">
    <property type="entry name" value="TonB-dep_rcpt-like"/>
</dbReference>
<accession>A0A1B1A8Z1</accession>
<organism evidence="19 20">
    <name type="scientific">Tritonibacter mobilis F1926</name>
    <dbReference type="NCBI Taxonomy" id="1265309"/>
    <lineage>
        <taxon>Bacteria</taxon>
        <taxon>Pseudomonadati</taxon>
        <taxon>Pseudomonadota</taxon>
        <taxon>Alphaproteobacteria</taxon>
        <taxon>Rhodobacterales</taxon>
        <taxon>Paracoccaceae</taxon>
        <taxon>Tritonibacter</taxon>
    </lineage>
</organism>
<comment type="subcellular location">
    <subcellularLocation>
        <location evidence="1 14">Cell outer membrane</location>
        <topology evidence="1 14">Multi-pass membrane protein</topology>
    </subcellularLocation>
</comment>
<evidence type="ECO:0000259" key="17">
    <source>
        <dbReference type="Pfam" id="PF00593"/>
    </source>
</evidence>